<feature type="domain" description="Type I restriction enzyme R protein N-terminal" evidence="1">
    <location>
        <begin position="15"/>
        <end position="132"/>
    </location>
</feature>
<dbReference type="InterPro" id="IPR029464">
    <property type="entry name" value="HSDR_N"/>
</dbReference>
<gene>
    <name evidence="2" type="ORF">KSF_063540</name>
</gene>
<keyword evidence="3" id="KW-1185">Reference proteome</keyword>
<dbReference type="EMBL" id="BNJK01000001">
    <property type="protein sequence ID" value="GHO96306.1"/>
    <property type="molecule type" value="Genomic_DNA"/>
</dbReference>
<proteinExistence type="predicted"/>
<evidence type="ECO:0000259" key="1">
    <source>
        <dbReference type="Pfam" id="PF13588"/>
    </source>
</evidence>
<name>A0A8J3IVZ9_9CHLR</name>
<organism evidence="2 3">
    <name type="scientific">Reticulibacter mediterranei</name>
    <dbReference type="NCBI Taxonomy" id="2778369"/>
    <lineage>
        <taxon>Bacteria</taxon>
        <taxon>Bacillati</taxon>
        <taxon>Chloroflexota</taxon>
        <taxon>Ktedonobacteria</taxon>
        <taxon>Ktedonobacterales</taxon>
        <taxon>Reticulibacteraceae</taxon>
        <taxon>Reticulibacter</taxon>
    </lineage>
</organism>
<protein>
    <recommendedName>
        <fullName evidence="1">Type I restriction enzyme R protein N-terminal domain-containing protein</fullName>
    </recommendedName>
</protein>
<accession>A0A8J3IVZ9</accession>
<dbReference type="Pfam" id="PF13588">
    <property type="entry name" value="HSDR_N_2"/>
    <property type="match status" value="1"/>
</dbReference>
<dbReference type="Gene3D" id="3.90.1570.30">
    <property type="match status" value="1"/>
</dbReference>
<reference evidence="2" key="1">
    <citation type="submission" date="2020-10" db="EMBL/GenBank/DDBJ databases">
        <title>Taxonomic study of unclassified bacteria belonging to the class Ktedonobacteria.</title>
        <authorList>
            <person name="Yabe S."/>
            <person name="Wang C.M."/>
            <person name="Zheng Y."/>
            <person name="Sakai Y."/>
            <person name="Cavaletti L."/>
            <person name="Monciardini P."/>
            <person name="Donadio S."/>
        </authorList>
    </citation>
    <scope>NUCLEOTIDE SEQUENCE</scope>
    <source>
        <strain evidence="2">ID150040</strain>
    </source>
</reference>
<evidence type="ECO:0000313" key="2">
    <source>
        <dbReference type="EMBL" id="GHO96306.1"/>
    </source>
</evidence>
<evidence type="ECO:0000313" key="3">
    <source>
        <dbReference type="Proteomes" id="UP000597444"/>
    </source>
</evidence>
<sequence length="667" mass="77502">MEWASSFNPSTLQSEDDVETKFVLPLFKLLGYPEAYRRGKYPMDDYQSRKAGRKPEADQVYFSTEEQDKQNADTALLLIEAKKREIYDLSGAIVQAKYYGNLLKPPFLVITNGQQMIVLKRHQHHDEEIIADITIEQLSDQATASTLYDQLQFETVKKLKEQLLDPLRHIQYVELMRTLERYPDIQEQLAKGDFEPSIVRDERLLSVVKSKVAITCELPIVFAEGSCQIEFSNILLRGLTCHLSHEEILTKFLIGLETPPDWEARPFLQRTKQNTFEAQLGKTTVILSKREADELCNAVDEVCKQYKAIMLKATNILETWDFRPEKIEHEKGFELLSVETWLWEKMQQFAYEFDYDKGDSEWHIFDRRNLSIRVCPKGGSDHVIIWPKFGNGLFPNGMVDLLYIDSITYLYLYKEPDVTYDSIFQNVGPHGVWTASYTKKWLEQHFIPKVLSYFRINYLSPKGMRKNLIEWILLKLFPFSKSSQKRRDAVIQASTLDYSSEDEIPWAEICKLEQFAPYMHKIQSWFHHYRSYGASNMAASLLRPYYAAFTGLARCVDPTTVNVEYILGNLGAVGLRTKDDEDTDSQSHFSTYDDALTFLAKQVVRIQEANYENHYVADLLSRAFITIVEEGTFHLQQNQINAAKLALFPLWEQCRFADHFIDPILFP</sequence>
<dbReference type="AlphaFoldDB" id="A0A8J3IVZ9"/>
<comment type="caution">
    <text evidence="2">The sequence shown here is derived from an EMBL/GenBank/DDBJ whole genome shotgun (WGS) entry which is preliminary data.</text>
</comment>
<dbReference type="Proteomes" id="UP000597444">
    <property type="component" value="Unassembled WGS sequence"/>
</dbReference>